<proteinExistence type="inferred from homology"/>
<evidence type="ECO:0000256" key="1">
    <source>
        <dbReference type="ARBA" id="ARBA00022490"/>
    </source>
</evidence>
<evidence type="ECO:0000256" key="6">
    <source>
        <dbReference type="RuleBase" id="RU004355"/>
    </source>
</evidence>
<sequence length="471" mass="51208">MPVSQPLSVREAVDIAKRGVDALPALVVRGEVSGFRGPNARSGHCYFQLKDEASSMDAIVWRGIYQSAGFRLKDGLQVQMDGRFNVYNASGKLSFVARHVELAGEGLLRQQVAELARRLEREGLMEEGRKRPIPRFCSRVVVVTSLSGSVIEDVKRTLSRRNPLVEILVAGCSVQGSSAPPTIIRALAMAADARPDAILLVRGGGSFEDLMCFNDEALARAVAASPVPVVTGIGHEPDTSICDMVADRRCSTPTAAAESVAPGIDEIERSINDRQLRLVRAMSSQLEGETQRLGTLGELARRSLEVRISRERLRIEALAQRRCLTDPYASYEDLSAQLELTEQRLRDAPLRSLVHRAQSLESLGQSLHVAGPQAWRRLGFEVERDGALLRGIAARMLRPHEADLARSAAALDALSPLRVLARGYSVVRDGSGHVMGDAGGASVGDTIEVTMARGSLEAEVKDIRLDEDVRR</sequence>
<name>E1QZW2_OLSUV</name>
<keyword evidence="1 5" id="KW-0963">Cytoplasm</keyword>
<keyword evidence="3 5" id="KW-0378">Hydrolase</keyword>
<accession>E1QZW2</accession>
<organism evidence="9 10">
    <name type="scientific">Olsenella uli (strain ATCC 49627 / DSM 7084 / CCUG 31166 / CIP 109912 / JCM 12494 / LMG 11480 / NCIMB 702895 / VPI D76D-27C)</name>
    <name type="common">Lactobacillus uli</name>
    <dbReference type="NCBI Taxonomy" id="633147"/>
    <lineage>
        <taxon>Bacteria</taxon>
        <taxon>Bacillati</taxon>
        <taxon>Actinomycetota</taxon>
        <taxon>Coriobacteriia</taxon>
        <taxon>Coriobacteriales</taxon>
        <taxon>Atopobiaceae</taxon>
        <taxon>Olsenella</taxon>
    </lineage>
</organism>
<dbReference type="eggNOG" id="COG1570">
    <property type="taxonomic scope" value="Bacteria"/>
</dbReference>
<reference evidence="9 10" key="1">
    <citation type="journal article" date="2010" name="Stand. Genomic Sci.">
        <title>Complete genome sequence of Olsenella uli type strain (VPI D76D-27C).</title>
        <authorList>
            <person name="Goker M."/>
            <person name="Held B."/>
            <person name="Lucas S."/>
            <person name="Nolan M."/>
            <person name="Yasawong M."/>
            <person name="Glavina Del Rio T."/>
            <person name="Tice H."/>
            <person name="Cheng J.F."/>
            <person name="Bruce D."/>
            <person name="Detter J.C."/>
            <person name="Tapia R."/>
            <person name="Han C."/>
            <person name="Goodwin L."/>
            <person name="Pitluck S."/>
            <person name="Liolios K."/>
            <person name="Ivanova N."/>
            <person name="Mavromatis K."/>
            <person name="Mikhailova N."/>
            <person name="Pati A."/>
            <person name="Chen A."/>
            <person name="Palaniappan K."/>
            <person name="Land M."/>
            <person name="Hauser L."/>
            <person name="Chang Y.J."/>
            <person name="Jeffries C.D."/>
            <person name="Rohde M."/>
            <person name="Sikorski J."/>
            <person name="Pukall R."/>
            <person name="Woyke T."/>
            <person name="Bristow J."/>
            <person name="Eisen J.A."/>
            <person name="Markowitz V."/>
            <person name="Hugenholtz P."/>
            <person name="Kyrpides N.C."/>
            <person name="Klenk H.P."/>
            <person name="Lapidus A."/>
        </authorList>
    </citation>
    <scope>NUCLEOTIDE SEQUENCE [LARGE SCALE GENOMIC DNA]</scope>
    <source>
        <strain evidence="10">ATCC 49627 / DSM 7084 / CIP 109912 / JCM 12494 / NCIMB 702895 / VPI D76D-27C</strain>
    </source>
</reference>
<feature type="domain" description="Exonuclease VII large subunit C-terminal" evidence="7">
    <location>
        <begin position="124"/>
        <end position="458"/>
    </location>
</feature>
<dbReference type="AlphaFoldDB" id="E1QZW2"/>
<dbReference type="NCBIfam" id="TIGR00237">
    <property type="entry name" value="xseA"/>
    <property type="match status" value="1"/>
</dbReference>
<gene>
    <name evidence="5" type="primary">xseA</name>
    <name evidence="9" type="ordered locus">Olsu_0813</name>
</gene>
<dbReference type="GeneID" id="78512233"/>
<dbReference type="Pfam" id="PF13742">
    <property type="entry name" value="tRNA_anti_2"/>
    <property type="match status" value="1"/>
</dbReference>
<dbReference type="InterPro" id="IPR025824">
    <property type="entry name" value="OB-fold_nuc-bd_dom"/>
</dbReference>
<dbReference type="KEGG" id="ols:Olsu_0813"/>
<dbReference type="GO" id="GO:0009318">
    <property type="term" value="C:exodeoxyribonuclease VII complex"/>
    <property type="evidence" value="ECO:0007669"/>
    <property type="project" value="UniProtKB-UniRule"/>
</dbReference>
<comment type="catalytic activity">
    <reaction evidence="5 6">
        <text>Exonucleolytic cleavage in either 5'- to 3'- or 3'- to 5'-direction to yield nucleoside 5'-phosphates.</text>
        <dbReference type="EC" id="3.1.11.6"/>
    </reaction>
</comment>
<evidence type="ECO:0000256" key="2">
    <source>
        <dbReference type="ARBA" id="ARBA00022722"/>
    </source>
</evidence>
<comment type="subcellular location">
    <subcellularLocation>
        <location evidence="5 6">Cytoplasm</location>
    </subcellularLocation>
</comment>
<dbReference type="GO" id="GO:0003676">
    <property type="term" value="F:nucleic acid binding"/>
    <property type="evidence" value="ECO:0007669"/>
    <property type="project" value="InterPro"/>
</dbReference>
<feature type="domain" description="OB-fold nucleic acid binding" evidence="8">
    <location>
        <begin position="8"/>
        <end position="100"/>
    </location>
</feature>
<dbReference type="EMBL" id="CP002106">
    <property type="protein sequence ID" value="ADK67926.1"/>
    <property type="molecule type" value="Genomic_DNA"/>
</dbReference>
<dbReference type="HAMAP" id="MF_00378">
    <property type="entry name" value="Exonuc_7_L"/>
    <property type="match status" value="1"/>
</dbReference>
<comment type="function">
    <text evidence="5">Bidirectionally degrades single-stranded DNA into large acid-insoluble oligonucleotides, which are then degraded further into small acid-soluble oligonucleotides.</text>
</comment>
<dbReference type="RefSeq" id="WP_013251678.1">
    <property type="nucleotide sequence ID" value="NC_014363.1"/>
</dbReference>
<keyword evidence="10" id="KW-1185">Reference proteome</keyword>
<evidence type="ECO:0000259" key="8">
    <source>
        <dbReference type="Pfam" id="PF13742"/>
    </source>
</evidence>
<dbReference type="PATRIC" id="fig|633147.7.peg.735"/>
<evidence type="ECO:0000256" key="3">
    <source>
        <dbReference type="ARBA" id="ARBA00022801"/>
    </source>
</evidence>
<dbReference type="CDD" id="cd04489">
    <property type="entry name" value="ExoVII_LU_OBF"/>
    <property type="match status" value="1"/>
</dbReference>
<dbReference type="EC" id="3.1.11.6" evidence="5"/>
<dbReference type="PANTHER" id="PTHR30008:SF0">
    <property type="entry name" value="EXODEOXYRIBONUCLEASE 7 LARGE SUBUNIT"/>
    <property type="match status" value="1"/>
</dbReference>
<dbReference type="GO" id="GO:0005737">
    <property type="term" value="C:cytoplasm"/>
    <property type="evidence" value="ECO:0007669"/>
    <property type="project" value="UniProtKB-SubCell"/>
</dbReference>
<keyword evidence="4 5" id="KW-0269">Exonuclease</keyword>
<keyword evidence="2 5" id="KW-0540">Nuclease</keyword>
<evidence type="ECO:0000313" key="9">
    <source>
        <dbReference type="EMBL" id="ADK67926.1"/>
    </source>
</evidence>
<comment type="subunit">
    <text evidence="5">Heterooligomer composed of large and small subunits.</text>
</comment>
<dbReference type="GO" id="GO:0008855">
    <property type="term" value="F:exodeoxyribonuclease VII activity"/>
    <property type="evidence" value="ECO:0007669"/>
    <property type="project" value="UniProtKB-UniRule"/>
</dbReference>
<dbReference type="GO" id="GO:0006308">
    <property type="term" value="P:DNA catabolic process"/>
    <property type="evidence" value="ECO:0007669"/>
    <property type="project" value="UniProtKB-UniRule"/>
</dbReference>
<comment type="similarity">
    <text evidence="5 6">Belongs to the XseA family.</text>
</comment>
<evidence type="ECO:0000256" key="4">
    <source>
        <dbReference type="ARBA" id="ARBA00022839"/>
    </source>
</evidence>
<protein>
    <recommendedName>
        <fullName evidence="5">Exodeoxyribonuclease 7 large subunit</fullName>
        <ecNumber evidence="5">3.1.11.6</ecNumber>
    </recommendedName>
    <alternativeName>
        <fullName evidence="5">Exodeoxyribonuclease VII large subunit</fullName>
        <shortName evidence="5">Exonuclease VII large subunit</shortName>
    </alternativeName>
</protein>
<evidence type="ECO:0000256" key="5">
    <source>
        <dbReference type="HAMAP-Rule" id="MF_00378"/>
    </source>
</evidence>
<dbReference type="InterPro" id="IPR020579">
    <property type="entry name" value="Exonuc_VII_lsu_C"/>
</dbReference>
<evidence type="ECO:0000259" key="7">
    <source>
        <dbReference type="Pfam" id="PF02601"/>
    </source>
</evidence>
<dbReference type="Proteomes" id="UP000000333">
    <property type="component" value="Chromosome"/>
</dbReference>
<dbReference type="STRING" id="633147.Olsu_0813"/>
<dbReference type="Pfam" id="PF02601">
    <property type="entry name" value="Exonuc_VII_L"/>
    <property type="match status" value="1"/>
</dbReference>
<dbReference type="PANTHER" id="PTHR30008">
    <property type="entry name" value="EXODEOXYRIBONUCLEASE 7 LARGE SUBUNIT"/>
    <property type="match status" value="1"/>
</dbReference>
<dbReference type="OrthoDB" id="9802795at2"/>
<dbReference type="HOGENOM" id="CLU_023625_2_2_11"/>
<evidence type="ECO:0000313" key="10">
    <source>
        <dbReference type="Proteomes" id="UP000000333"/>
    </source>
</evidence>
<dbReference type="InterPro" id="IPR003753">
    <property type="entry name" value="Exonuc_VII_L"/>
</dbReference>